<dbReference type="SMART" id="SM00943">
    <property type="entry name" value="Prim-Pol"/>
    <property type="match status" value="1"/>
</dbReference>
<protein>
    <recommendedName>
        <fullName evidence="1">DNA primase/polymerase bifunctional N-terminal domain-containing protein</fullName>
    </recommendedName>
</protein>
<name>A0ABP3PYZ6_9ACTN</name>
<organism evidence="2 3">
    <name type="scientific">Streptomyces mordarskii</name>
    <dbReference type="NCBI Taxonomy" id="1226758"/>
    <lineage>
        <taxon>Bacteria</taxon>
        <taxon>Bacillati</taxon>
        <taxon>Actinomycetota</taxon>
        <taxon>Actinomycetes</taxon>
        <taxon>Kitasatosporales</taxon>
        <taxon>Streptomycetaceae</taxon>
        <taxon>Streptomyces</taxon>
    </lineage>
</organism>
<feature type="domain" description="DNA primase/polymerase bifunctional N-terminal" evidence="1">
    <location>
        <begin position="75"/>
        <end position="238"/>
    </location>
</feature>
<sequence>MSARDVQAVIEASGSVRHGTTVLGGSFTGCTCPKTRCGGVAAGTERGDCPEHRRDPAQLWHWDADCPVPTALTAARSAVWRGLAVFPLPAGGRVPEPGWQQLATLDEDVLPELFDGGRNVGIACRASAVVVLDLDVHHGDGPVHNGAATLRAQLDAHGLTDWPDTFTVATPSGGLHLYFRVSADCTIGSSSGALGPGIDVRGPGRRSGGYLVGPGSLVGGLPYLVEHNVPVAPLPGWIADRLRAEEARRRTGHPQPQRATP</sequence>
<proteinExistence type="predicted"/>
<dbReference type="Proteomes" id="UP001501576">
    <property type="component" value="Unassembled WGS sequence"/>
</dbReference>
<evidence type="ECO:0000259" key="1">
    <source>
        <dbReference type="SMART" id="SM00943"/>
    </source>
</evidence>
<keyword evidence="3" id="KW-1185">Reference proteome</keyword>
<dbReference type="Pfam" id="PF09250">
    <property type="entry name" value="Prim-Pol"/>
    <property type="match status" value="1"/>
</dbReference>
<dbReference type="SUPFAM" id="SSF56747">
    <property type="entry name" value="Prim-pol domain"/>
    <property type="match status" value="1"/>
</dbReference>
<gene>
    <name evidence="2" type="ORF">GCM10010390_92110</name>
</gene>
<accession>A0ABP3PYZ6</accession>
<comment type="caution">
    <text evidence="2">The sequence shown here is derived from an EMBL/GenBank/DDBJ whole genome shotgun (WGS) entry which is preliminary data.</text>
</comment>
<dbReference type="RefSeq" id="WP_346161736.1">
    <property type="nucleotide sequence ID" value="NZ_BAAABZ010000099.1"/>
</dbReference>
<reference evidence="3" key="1">
    <citation type="journal article" date="2019" name="Int. J. Syst. Evol. Microbiol.">
        <title>The Global Catalogue of Microorganisms (GCM) 10K type strain sequencing project: providing services to taxonomists for standard genome sequencing and annotation.</title>
        <authorList>
            <consortium name="The Broad Institute Genomics Platform"/>
            <consortium name="The Broad Institute Genome Sequencing Center for Infectious Disease"/>
            <person name="Wu L."/>
            <person name="Ma J."/>
        </authorList>
    </citation>
    <scope>NUCLEOTIDE SEQUENCE [LARGE SCALE GENOMIC DNA]</scope>
    <source>
        <strain evidence="3">JCM 5052</strain>
    </source>
</reference>
<evidence type="ECO:0000313" key="3">
    <source>
        <dbReference type="Proteomes" id="UP001501576"/>
    </source>
</evidence>
<dbReference type="InterPro" id="IPR015330">
    <property type="entry name" value="DNA_primase/pol_bifunc_N"/>
</dbReference>
<dbReference type="CDD" id="cd04859">
    <property type="entry name" value="Prim_Pol"/>
    <property type="match status" value="1"/>
</dbReference>
<dbReference type="EMBL" id="BAAABZ010000099">
    <property type="protein sequence ID" value="GAA0574733.1"/>
    <property type="molecule type" value="Genomic_DNA"/>
</dbReference>
<dbReference type="PROSITE" id="PS51257">
    <property type="entry name" value="PROKAR_LIPOPROTEIN"/>
    <property type="match status" value="1"/>
</dbReference>
<evidence type="ECO:0000313" key="2">
    <source>
        <dbReference type="EMBL" id="GAA0574733.1"/>
    </source>
</evidence>